<feature type="transmembrane region" description="Helical" evidence="7">
    <location>
        <begin position="153"/>
        <end position="174"/>
    </location>
</feature>
<dbReference type="PANTHER" id="PTHR10332">
    <property type="entry name" value="EQUILIBRATIVE NUCLEOSIDE TRANSPORTER"/>
    <property type="match status" value="1"/>
</dbReference>
<sequence length="411" mass="44690">MLWWDPFPHSRVTSASSSLLCLQNYFESYLSIASTVPSVLCLVANFLLVNRVPIHVRVLASLTVMLAIFVVMTVLVKVDTSSWTQSFFAVTIACMAILSGTSTVFNSSVFGMTGSFPMRNSQALISGGAMGGTISAVASLVDLALSSDVTDSTLAFFLTADVFLGLCIGLYLLLPRLEYARMQHGHYPDWYHSPVLHEACLARPRVFWRRAAVPGPPGAPLAAPRPSFSPTPPLRPILKKTAGLGFCVIYLLFITSVIFPAVSTNIESLDKDSGSPWTTKFFVPLTAFLLFNFSDLCGRQITAWIQVPGPRSKVLPGLVLLRTGLVPLFVFCNYQPRVHLQTVVFPSDIYPVLFSSLLGLSNGYLSTLALIYGPKLVSRELAEATGVVMSFYMYLGLVLGSACSALLVHLI</sequence>
<feature type="transmembrane region" description="Helical" evidence="7">
    <location>
        <begin position="384"/>
        <end position="408"/>
    </location>
</feature>
<comment type="caution">
    <text evidence="8">The sequence shown here is derived from an EMBL/GenBank/DDBJ whole genome shotgun (WGS) entry which is preliminary data.</text>
</comment>
<evidence type="ECO:0000256" key="4">
    <source>
        <dbReference type="ARBA" id="ARBA00022692"/>
    </source>
</evidence>
<comment type="similarity">
    <text evidence="2">Belongs to the SLC29A/ENT transporter (TC 2.A.57) family.</text>
</comment>
<feature type="transmembrane region" description="Helical" evidence="7">
    <location>
        <begin position="56"/>
        <end position="75"/>
    </location>
</feature>
<reference evidence="8" key="1">
    <citation type="submission" date="2023-06" db="EMBL/GenBank/DDBJ databases">
        <title>Reference genome for the Northern bat (Eptesicus nilssonii), a most northern bat species.</title>
        <authorList>
            <person name="Laine V.N."/>
            <person name="Pulliainen A.T."/>
            <person name="Lilley T.M."/>
        </authorList>
    </citation>
    <scope>NUCLEOTIDE SEQUENCE</scope>
    <source>
        <strain evidence="8">BLF_Eptnil</strain>
        <tissue evidence="8">Kidney</tissue>
    </source>
</reference>
<dbReference type="InterPro" id="IPR002259">
    <property type="entry name" value="Eqnu_transpt"/>
</dbReference>
<dbReference type="SUPFAM" id="SSF103473">
    <property type="entry name" value="MFS general substrate transporter"/>
    <property type="match status" value="1"/>
</dbReference>
<evidence type="ECO:0000313" key="9">
    <source>
        <dbReference type="Proteomes" id="UP001177744"/>
    </source>
</evidence>
<evidence type="ECO:0000256" key="6">
    <source>
        <dbReference type="ARBA" id="ARBA00023136"/>
    </source>
</evidence>
<proteinExistence type="inferred from homology"/>
<keyword evidence="4 7" id="KW-0812">Transmembrane</keyword>
<gene>
    <name evidence="8" type="ORF">QTO34_006145</name>
</gene>
<feature type="transmembrane region" description="Helical" evidence="7">
    <location>
        <begin position="29"/>
        <end position="49"/>
    </location>
</feature>
<evidence type="ECO:0000256" key="2">
    <source>
        <dbReference type="ARBA" id="ARBA00007965"/>
    </source>
</evidence>
<feature type="transmembrane region" description="Helical" evidence="7">
    <location>
        <begin position="87"/>
        <end position="111"/>
    </location>
</feature>
<dbReference type="PIRSF" id="PIRSF016379">
    <property type="entry name" value="ENT"/>
    <property type="match status" value="1"/>
</dbReference>
<dbReference type="PRINTS" id="PR01130">
    <property type="entry name" value="DERENTRNSPRT"/>
</dbReference>
<dbReference type="GO" id="GO:0016324">
    <property type="term" value="C:apical plasma membrane"/>
    <property type="evidence" value="ECO:0007669"/>
    <property type="project" value="UniProtKB-SubCell"/>
</dbReference>
<dbReference type="GO" id="GO:0005337">
    <property type="term" value="F:nucleoside transmembrane transporter activity"/>
    <property type="evidence" value="ECO:0007669"/>
    <property type="project" value="InterPro"/>
</dbReference>
<dbReference type="EMBL" id="JAULJE010000016">
    <property type="protein sequence ID" value="KAK1333758.1"/>
    <property type="molecule type" value="Genomic_DNA"/>
</dbReference>
<dbReference type="InterPro" id="IPR036259">
    <property type="entry name" value="MFS_trans_sf"/>
</dbReference>
<evidence type="ECO:0000256" key="3">
    <source>
        <dbReference type="ARBA" id="ARBA00022448"/>
    </source>
</evidence>
<feature type="transmembrane region" description="Helical" evidence="7">
    <location>
        <begin position="319"/>
        <end position="337"/>
    </location>
</feature>
<keyword evidence="3" id="KW-0813">Transport</keyword>
<comment type="subcellular location">
    <subcellularLocation>
        <location evidence="1">Apical cell membrane</location>
        <topology evidence="1">Multi-pass membrane protein</topology>
    </subcellularLocation>
</comment>
<keyword evidence="5 7" id="KW-1133">Transmembrane helix</keyword>
<evidence type="ECO:0000313" key="8">
    <source>
        <dbReference type="EMBL" id="KAK1333758.1"/>
    </source>
</evidence>
<feature type="transmembrane region" description="Helical" evidence="7">
    <location>
        <begin position="349"/>
        <end position="372"/>
    </location>
</feature>
<evidence type="ECO:0008006" key="10">
    <source>
        <dbReference type="Google" id="ProtNLM"/>
    </source>
</evidence>
<dbReference type="Proteomes" id="UP001177744">
    <property type="component" value="Unassembled WGS sequence"/>
</dbReference>
<protein>
    <recommendedName>
        <fullName evidence="10">Equilibrative nucleoside transporter 3</fullName>
    </recommendedName>
</protein>
<evidence type="ECO:0000256" key="1">
    <source>
        <dbReference type="ARBA" id="ARBA00004424"/>
    </source>
</evidence>
<dbReference type="Pfam" id="PF01733">
    <property type="entry name" value="Nucleoside_tran"/>
    <property type="match status" value="2"/>
</dbReference>
<feature type="transmembrane region" description="Helical" evidence="7">
    <location>
        <begin position="281"/>
        <end position="298"/>
    </location>
</feature>
<keyword evidence="6 7" id="KW-0472">Membrane</keyword>
<evidence type="ECO:0000256" key="5">
    <source>
        <dbReference type="ARBA" id="ARBA00022989"/>
    </source>
</evidence>
<dbReference type="GO" id="GO:0005794">
    <property type="term" value="C:Golgi apparatus"/>
    <property type="evidence" value="ECO:0007669"/>
    <property type="project" value="TreeGrafter"/>
</dbReference>
<evidence type="ECO:0000256" key="7">
    <source>
        <dbReference type="SAM" id="Phobius"/>
    </source>
</evidence>
<keyword evidence="9" id="KW-1185">Reference proteome</keyword>
<dbReference type="AlphaFoldDB" id="A0AA40HM86"/>
<feature type="transmembrane region" description="Helical" evidence="7">
    <location>
        <begin position="242"/>
        <end position="261"/>
    </location>
</feature>
<dbReference type="PANTHER" id="PTHR10332:SF17">
    <property type="entry name" value="EQUILIBRATIVE NUCLEOSIDE TRANSPORTER 3"/>
    <property type="match status" value="1"/>
</dbReference>
<accession>A0AA40HM86</accession>
<feature type="transmembrane region" description="Helical" evidence="7">
    <location>
        <begin position="123"/>
        <end position="141"/>
    </location>
</feature>
<name>A0AA40HM86_CNENI</name>
<organism evidence="8 9">
    <name type="scientific">Cnephaeus nilssonii</name>
    <name type="common">Northern bat</name>
    <name type="synonym">Eptesicus nilssonii</name>
    <dbReference type="NCBI Taxonomy" id="3371016"/>
    <lineage>
        <taxon>Eukaryota</taxon>
        <taxon>Metazoa</taxon>
        <taxon>Chordata</taxon>
        <taxon>Craniata</taxon>
        <taxon>Vertebrata</taxon>
        <taxon>Euteleostomi</taxon>
        <taxon>Mammalia</taxon>
        <taxon>Eutheria</taxon>
        <taxon>Laurasiatheria</taxon>
        <taxon>Chiroptera</taxon>
        <taxon>Yangochiroptera</taxon>
        <taxon>Vespertilionidae</taxon>
        <taxon>Cnephaeus</taxon>
    </lineage>
</organism>